<dbReference type="STRING" id="1048205.AB852_12615"/>
<organism evidence="2 3">
    <name type="scientific">Streptomyces uncialis</name>
    <dbReference type="NCBI Taxonomy" id="1048205"/>
    <lineage>
        <taxon>Bacteria</taxon>
        <taxon>Bacillati</taxon>
        <taxon>Actinomycetota</taxon>
        <taxon>Actinomycetes</taxon>
        <taxon>Kitasatosporales</taxon>
        <taxon>Streptomycetaceae</taxon>
        <taxon>Streptomyces</taxon>
    </lineage>
</organism>
<proteinExistence type="predicted"/>
<evidence type="ECO:0000313" key="2">
    <source>
        <dbReference type="EMBL" id="OKH94968.1"/>
    </source>
</evidence>
<accession>A0A1Q4VAT1</accession>
<protein>
    <submittedName>
        <fullName evidence="2">Uncharacterized protein</fullName>
    </submittedName>
</protein>
<gene>
    <name evidence="2" type="ORF">AB852_12615</name>
</gene>
<comment type="caution">
    <text evidence="2">The sequence shown here is derived from an EMBL/GenBank/DDBJ whole genome shotgun (WGS) entry which is preliminary data.</text>
</comment>
<evidence type="ECO:0000256" key="1">
    <source>
        <dbReference type="SAM" id="MobiDB-lite"/>
    </source>
</evidence>
<dbReference type="EMBL" id="LFBV01000002">
    <property type="protein sequence ID" value="OKH94968.1"/>
    <property type="molecule type" value="Genomic_DNA"/>
</dbReference>
<dbReference type="AlphaFoldDB" id="A0A1Q4VAT1"/>
<name>A0A1Q4VAT1_9ACTN</name>
<dbReference type="Proteomes" id="UP000186455">
    <property type="component" value="Unassembled WGS sequence"/>
</dbReference>
<keyword evidence="3" id="KW-1185">Reference proteome</keyword>
<dbReference type="RefSeq" id="WP_073787161.1">
    <property type="nucleotide sequence ID" value="NZ_LFBV01000002.1"/>
</dbReference>
<sequence length="140" mass="14855">MTATDRERQRADSVAALCLLLGETTGGSGGDRRVAESAERARALLAASGDPRRIDEALHAVDEALRRAGDARGLLGGSRGATDPRPSGSALPGLRPQIKVALCPGEPGCPRREPARDLWPAPMCAVAGVRMRKERLRREP</sequence>
<evidence type="ECO:0000313" key="3">
    <source>
        <dbReference type="Proteomes" id="UP000186455"/>
    </source>
</evidence>
<reference evidence="2 3" key="1">
    <citation type="submission" date="2015-06" db="EMBL/GenBank/DDBJ databases">
        <title>Cloning and characterization of the uncialamcin biosynthetic gene cluster.</title>
        <authorList>
            <person name="Yan X."/>
            <person name="Huang T."/>
            <person name="Ge H."/>
            <person name="Shen B."/>
        </authorList>
    </citation>
    <scope>NUCLEOTIDE SEQUENCE [LARGE SCALE GENOMIC DNA]</scope>
    <source>
        <strain evidence="2 3">DCA2648</strain>
    </source>
</reference>
<feature type="region of interest" description="Disordered" evidence="1">
    <location>
        <begin position="72"/>
        <end position="94"/>
    </location>
</feature>